<evidence type="ECO:0000259" key="1">
    <source>
        <dbReference type="PROSITE" id="PS51186"/>
    </source>
</evidence>
<protein>
    <recommendedName>
        <fullName evidence="1">N-acetyltransferase domain-containing protein</fullName>
    </recommendedName>
</protein>
<dbReference type="InterPro" id="IPR000182">
    <property type="entry name" value="GNAT_dom"/>
</dbReference>
<accession>A0A2M8P3K8</accession>
<name>A0A2M8P3K8_9CHLR</name>
<comment type="caution">
    <text evidence="2">The sequence shown here is derived from an EMBL/GenBank/DDBJ whole genome shotgun (WGS) entry which is preliminary data.</text>
</comment>
<dbReference type="CDD" id="cd04301">
    <property type="entry name" value="NAT_SF"/>
    <property type="match status" value="1"/>
</dbReference>
<dbReference type="Pfam" id="PF00583">
    <property type="entry name" value="Acetyltransf_1"/>
    <property type="match status" value="1"/>
</dbReference>
<dbReference type="Gene3D" id="3.40.630.30">
    <property type="match status" value="1"/>
</dbReference>
<dbReference type="AlphaFoldDB" id="A0A2M8P3K8"/>
<gene>
    <name evidence="2" type="ORF">CUN51_00425</name>
</gene>
<proteinExistence type="predicted"/>
<feature type="domain" description="N-acetyltransferase" evidence="1">
    <location>
        <begin position="13"/>
        <end position="164"/>
    </location>
</feature>
<evidence type="ECO:0000313" key="3">
    <source>
        <dbReference type="Proteomes" id="UP000228921"/>
    </source>
</evidence>
<reference evidence="2 3" key="1">
    <citation type="submission" date="2017-11" db="EMBL/GenBank/DDBJ databases">
        <title>Evolution of Phototrophy in the Chloroflexi Phylum Driven by Horizontal Gene Transfer.</title>
        <authorList>
            <person name="Ward L.M."/>
            <person name="Hemp J."/>
            <person name="Shih P.M."/>
            <person name="Mcglynn S.E."/>
            <person name="Fischer W."/>
        </authorList>
    </citation>
    <scope>NUCLEOTIDE SEQUENCE [LARGE SCALE GENOMIC DNA]</scope>
    <source>
        <strain evidence="2">CP2_2F</strain>
    </source>
</reference>
<dbReference type="EMBL" id="PGTK01000001">
    <property type="protein sequence ID" value="PJF32128.1"/>
    <property type="molecule type" value="Genomic_DNA"/>
</dbReference>
<organism evidence="2 3">
    <name type="scientific">Candidatus Thermofonsia Clade 1 bacterium</name>
    <dbReference type="NCBI Taxonomy" id="2364210"/>
    <lineage>
        <taxon>Bacteria</taxon>
        <taxon>Bacillati</taxon>
        <taxon>Chloroflexota</taxon>
        <taxon>Candidatus Thermofontia</taxon>
        <taxon>Candidatus Thermofonsia Clade 1</taxon>
    </lineage>
</organism>
<dbReference type="SUPFAM" id="SSF55729">
    <property type="entry name" value="Acyl-CoA N-acyltransferases (Nat)"/>
    <property type="match status" value="1"/>
</dbReference>
<dbReference type="Proteomes" id="UP000228921">
    <property type="component" value="Unassembled WGS sequence"/>
</dbReference>
<evidence type="ECO:0000313" key="2">
    <source>
        <dbReference type="EMBL" id="PJF32128.1"/>
    </source>
</evidence>
<dbReference type="PROSITE" id="PS51186">
    <property type="entry name" value="GNAT"/>
    <property type="match status" value="1"/>
</dbReference>
<dbReference type="InterPro" id="IPR016181">
    <property type="entry name" value="Acyl_CoA_acyltransferase"/>
</dbReference>
<dbReference type="GO" id="GO:0016747">
    <property type="term" value="F:acyltransferase activity, transferring groups other than amino-acyl groups"/>
    <property type="evidence" value="ECO:0007669"/>
    <property type="project" value="InterPro"/>
</dbReference>
<sequence length="291" mass="32889">MTTQPTERPQSNAFAVLASQYSFDQLADIYNQARVDYIVPMPMNGKRMAEYVRDYDVDLNASAVAINGDNVELGVCMLGRRADRAWITRLGVIPERRGRHIGQFLTELMLENARALGARRAQLEVIKGNEPATRLFYKLGFEPIRDLMVVRRPPGAPSEALNIAGAAFETLDSAQIAALLREYEQTQRAAWTEEAVSLRNAGNLRGLRVVLPGGESGWLLFQRLPFQLTHFVFGGTLSEPVVQALLYHLHKTHSAQDTKVENLPIDHPAWQVMQRFGYLEAFQRLEMYLYL</sequence>